<proteinExistence type="predicted"/>
<keyword evidence="2" id="KW-1185">Reference proteome</keyword>
<organism evidence="1 2">
    <name type="scientific">Gossypium australe</name>
    <dbReference type="NCBI Taxonomy" id="47621"/>
    <lineage>
        <taxon>Eukaryota</taxon>
        <taxon>Viridiplantae</taxon>
        <taxon>Streptophyta</taxon>
        <taxon>Embryophyta</taxon>
        <taxon>Tracheophyta</taxon>
        <taxon>Spermatophyta</taxon>
        <taxon>Magnoliopsida</taxon>
        <taxon>eudicotyledons</taxon>
        <taxon>Gunneridae</taxon>
        <taxon>Pentapetalae</taxon>
        <taxon>rosids</taxon>
        <taxon>malvids</taxon>
        <taxon>Malvales</taxon>
        <taxon>Malvaceae</taxon>
        <taxon>Malvoideae</taxon>
        <taxon>Gossypium</taxon>
    </lineage>
</organism>
<protein>
    <submittedName>
        <fullName evidence="1">Oligopeptide transporter 4-like</fullName>
    </submittedName>
</protein>
<dbReference type="EMBL" id="SMMG02000004">
    <property type="protein sequence ID" value="KAA3477271.1"/>
    <property type="molecule type" value="Genomic_DNA"/>
</dbReference>
<sequence>MQNQPPAVDLPPPPSQLPANIHITRNERTLRYYVLPNLKMVQGSITRLAITANNFEIKPAII</sequence>
<comment type="caution">
    <text evidence="1">The sequence shown here is derived from an EMBL/GenBank/DDBJ whole genome shotgun (WGS) entry which is preliminary data.</text>
</comment>
<dbReference type="OrthoDB" id="694103at2759"/>
<dbReference type="AlphaFoldDB" id="A0A5B6W6J5"/>
<evidence type="ECO:0000313" key="1">
    <source>
        <dbReference type="EMBL" id="KAA3477271.1"/>
    </source>
</evidence>
<dbReference type="Proteomes" id="UP000325315">
    <property type="component" value="Unassembled WGS sequence"/>
</dbReference>
<name>A0A5B6W6J5_9ROSI</name>
<gene>
    <name evidence="1" type="ORF">EPI10_011170</name>
</gene>
<reference evidence="1" key="1">
    <citation type="submission" date="2019-08" db="EMBL/GenBank/DDBJ databases">
        <authorList>
            <person name="Liu F."/>
        </authorList>
    </citation>
    <scope>NUCLEOTIDE SEQUENCE [LARGE SCALE GENOMIC DNA]</scope>
    <source>
        <strain evidence="1">PA1801</strain>
        <tissue evidence="1">Leaf</tissue>
    </source>
</reference>
<accession>A0A5B6W6J5</accession>
<evidence type="ECO:0000313" key="2">
    <source>
        <dbReference type="Proteomes" id="UP000325315"/>
    </source>
</evidence>